<keyword evidence="3" id="KW-1185">Reference proteome</keyword>
<name>A0A0R3PVW3_ANGCS</name>
<dbReference type="WBParaSite" id="ACOC_0001021401-mRNA-1">
    <property type="protein sequence ID" value="ACOC_0001021401-mRNA-1"/>
    <property type="gene ID" value="ACOC_0001021401"/>
</dbReference>
<protein>
    <submittedName>
        <fullName evidence="2 4">Uncharacterized protein</fullName>
    </submittedName>
</protein>
<accession>A0A0R3PVW3</accession>
<feature type="region of interest" description="Disordered" evidence="1">
    <location>
        <begin position="1"/>
        <end position="21"/>
    </location>
</feature>
<sequence length="40" mass="4586">MRSCGLRPSRQKESRTSTIGRHVKQYGTVLKKQRSLGKLN</sequence>
<dbReference type="AlphaFoldDB" id="A0A0R3PVW3"/>
<evidence type="ECO:0000313" key="4">
    <source>
        <dbReference type="WBParaSite" id="ACOC_0001021401-mRNA-1"/>
    </source>
</evidence>
<evidence type="ECO:0000313" key="3">
    <source>
        <dbReference type="Proteomes" id="UP000267027"/>
    </source>
</evidence>
<proteinExistence type="predicted"/>
<reference evidence="2 3" key="2">
    <citation type="submission" date="2018-11" db="EMBL/GenBank/DDBJ databases">
        <authorList>
            <consortium name="Pathogen Informatics"/>
        </authorList>
    </citation>
    <scope>NUCLEOTIDE SEQUENCE [LARGE SCALE GENOMIC DNA]</scope>
    <source>
        <strain evidence="2 3">Costa Rica</strain>
    </source>
</reference>
<evidence type="ECO:0000313" key="2">
    <source>
        <dbReference type="EMBL" id="VDM61800.1"/>
    </source>
</evidence>
<gene>
    <name evidence="2" type="ORF">ACOC_LOCUS10215</name>
</gene>
<dbReference type="EMBL" id="UYYA01004428">
    <property type="protein sequence ID" value="VDM61800.1"/>
    <property type="molecule type" value="Genomic_DNA"/>
</dbReference>
<reference evidence="4" key="1">
    <citation type="submission" date="2017-02" db="UniProtKB">
        <authorList>
            <consortium name="WormBaseParasite"/>
        </authorList>
    </citation>
    <scope>IDENTIFICATION</scope>
</reference>
<organism evidence="4">
    <name type="scientific">Angiostrongylus costaricensis</name>
    <name type="common">Nematode worm</name>
    <dbReference type="NCBI Taxonomy" id="334426"/>
    <lineage>
        <taxon>Eukaryota</taxon>
        <taxon>Metazoa</taxon>
        <taxon>Ecdysozoa</taxon>
        <taxon>Nematoda</taxon>
        <taxon>Chromadorea</taxon>
        <taxon>Rhabditida</taxon>
        <taxon>Rhabditina</taxon>
        <taxon>Rhabditomorpha</taxon>
        <taxon>Strongyloidea</taxon>
        <taxon>Metastrongylidae</taxon>
        <taxon>Angiostrongylus</taxon>
    </lineage>
</organism>
<evidence type="ECO:0000256" key="1">
    <source>
        <dbReference type="SAM" id="MobiDB-lite"/>
    </source>
</evidence>
<dbReference type="Proteomes" id="UP000267027">
    <property type="component" value="Unassembled WGS sequence"/>
</dbReference>